<sequence>MRGETTRSSGRCEELPPNHRAGVSMYLQSPDFHEVRQTDNGGQRYFVATFSEHSGVLASLSTRINTEFLDSTARILHSWK</sequence>
<reference evidence="2" key="1">
    <citation type="journal article" date="2023" name="G3 (Bethesda)">
        <title>A reference genome for the long-term kleptoplast-retaining sea slug Elysia crispata morphotype clarki.</title>
        <authorList>
            <person name="Eastman K.E."/>
            <person name="Pendleton A.L."/>
            <person name="Shaikh M.A."/>
            <person name="Suttiyut T."/>
            <person name="Ogas R."/>
            <person name="Tomko P."/>
            <person name="Gavelis G."/>
            <person name="Widhalm J.R."/>
            <person name="Wisecaver J.H."/>
        </authorList>
    </citation>
    <scope>NUCLEOTIDE SEQUENCE</scope>
    <source>
        <strain evidence="2">ECLA1</strain>
    </source>
</reference>
<accession>A0AAE1CSY4</accession>
<evidence type="ECO:0000313" key="3">
    <source>
        <dbReference type="Proteomes" id="UP001283361"/>
    </source>
</evidence>
<evidence type="ECO:0000313" key="2">
    <source>
        <dbReference type="EMBL" id="KAK3733667.1"/>
    </source>
</evidence>
<gene>
    <name evidence="2" type="ORF">RRG08_004000</name>
</gene>
<keyword evidence="3" id="KW-1185">Reference proteome</keyword>
<dbReference type="AlphaFoldDB" id="A0AAE1CSY4"/>
<comment type="caution">
    <text evidence="2">The sequence shown here is derived from an EMBL/GenBank/DDBJ whole genome shotgun (WGS) entry which is preliminary data.</text>
</comment>
<feature type="region of interest" description="Disordered" evidence="1">
    <location>
        <begin position="1"/>
        <end position="20"/>
    </location>
</feature>
<dbReference type="EMBL" id="JAWDGP010006886">
    <property type="protein sequence ID" value="KAK3733667.1"/>
    <property type="molecule type" value="Genomic_DNA"/>
</dbReference>
<protein>
    <submittedName>
        <fullName evidence="2">Uncharacterized protein</fullName>
    </submittedName>
</protein>
<name>A0AAE1CSY4_9GAST</name>
<feature type="compositionally biased region" description="Basic and acidic residues" evidence="1">
    <location>
        <begin position="1"/>
        <end position="17"/>
    </location>
</feature>
<proteinExistence type="predicted"/>
<evidence type="ECO:0000256" key="1">
    <source>
        <dbReference type="SAM" id="MobiDB-lite"/>
    </source>
</evidence>
<dbReference type="Proteomes" id="UP001283361">
    <property type="component" value="Unassembled WGS sequence"/>
</dbReference>
<organism evidence="2 3">
    <name type="scientific">Elysia crispata</name>
    <name type="common">lettuce slug</name>
    <dbReference type="NCBI Taxonomy" id="231223"/>
    <lineage>
        <taxon>Eukaryota</taxon>
        <taxon>Metazoa</taxon>
        <taxon>Spiralia</taxon>
        <taxon>Lophotrochozoa</taxon>
        <taxon>Mollusca</taxon>
        <taxon>Gastropoda</taxon>
        <taxon>Heterobranchia</taxon>
        <taxon>Euthyneura</taxon>
        <taxon>Panpulmonata</taxon>
        <taxon>Sacoglossa</taxon>
        <taxon>Placobranchoidea</taxon>
        <taxon>Plakobranchidae</taxon>
        <taxon>Elysia</taxon>
    </lineage>
</organism>